<dbReference type="Pfam" id="PF00108">
    <property type="entry name" value="Thiolase_N"/>
    <property type="match status" value="1"/>
</dbReference>
<dbReference type="GO" id="GO:0016747">
    <property type="term" value="F:acyltransferase activity, transferring groups other than amino-acyl groups"/>
    <property type="evidence" value="ECO:0007669"/>
    <property type="project" value="InterPro"/>
</dbReference>
<organism evidence="3 4">
    <name type="scientific">Rotaria magnacalcarata</name>
    <dbReference type="NCBI Taxonomy" id="392030"/>
    <lineage>
        <taxon>Eukaryota</taxon>
        <taxon>Metazoa</taxon>
        <taxon>Spiralia</taxon>
        <taxon>Gnathifera</taxon>
        <taxon>Rotifera</taxon>
        <taxon>Eurotatoria</taxon>
        <taxon>Bdelloidea</taxon>
        <taxon>Philodinida</taxon>
        <taxon>Philodinidae</taxon>
        <taxon>Rotaria</taxon>
    </lineage>
</organism>
<evidence type="ECO:0000313" key="3">
    <source>
        <dbReference type="EMBL" id="CAF2095733.1"/>
    </source>
</evidence>
<dbReference type="CDD" id="cd00829">
    <property type="entry name" value="SCP-x_thiolase"/>
    <property type="match status" value="1"/>
</dbReference>
<evidence type="ECO:0000259" key="2">
    <source>
        <dbReference type="Pfam" id="PF00108"/>
    </source>
</evidence>
<evidence type="ECO:0000256" key="1">
    <source>
        <dbReference type="ARBA" id="ARBA00022679"/>
    </source>
</evidence>
<dbReference type="PROSITE" id="PS00098">
    <property type="entry name" value="THIOLASE_1"/>
    <property type="match status" value="1"/>
</dbReference>
<dbReference type="InterPro" id="IPR016039">
    <property type="entry name" value="Thiolase-like"/>
</dbReference>
<accession>A0A816T389</accession>
<evidence type="ECO:0000313" key="4">
    <source>
        <dbReference type="Proteomes" id="UP000663824"/>
    </source>
</evidence>
<keyword evidence="1" id="KW-0808">Transferase</keyword>
<proteinExistence type="predicted"/>
<dbReference type="PANTHER" id="PTHR42870:SF1">
    <property type="entry name" value="NON-SPECIFIC LIPID-TRANSFER PROTEIN-LIKE 2"/>
    <property type="match status" value="1"/>
</dbReference>
<dbReference type="InterPro" id="IPR020616">
    <property type="entry name" value="Thiolase_N"/>
</dbReference>
<gene>
    <name evidence="3" type="ORF">MBJ925_LOCUS21368</name>
</gene>
<name>A0A816T389_9BILA</name>
<dbReference type="AlphaFoldDB" id="A0A816T389"/>
<dbReference type="Gene3D" id="3.40.47.10">
    <property type="match status" value="1"/>
</dbReference>
<dbReference type="PANTHER" id="PTHR42870">
    <property type="entry name" value="ACETYL-COA C-ACETYLTRANSFERASE"/>
    <property type="match status" value="1"/>
</dbReference>
<protein>
    <recommendedName>
        <fullName evidence="2">Thiolase N-terminal domain-containing protein</fullName>
    </recommendedName>
</protein>
<dbReference type="Proteomes" id="UP000663824">
    <property type="component" value="Unassembled WGS sequence"/>
</dbReference>
<feature type="domain" description="Thiolase N-terminal" evidence="2">
    <location>
        <begin position="8"/>
        <end position="232"/>
    </location>
</feature>
<sequence>MSRALNRVYVIGVGMTKFEKPGRREDFDYPDMAKESTTKAIKDAGVSYKDVEQAFVGYVYGDSTCGQRALYPLGMTGVPIFNVNNNCSTGSSALYLAAKHVAGGLADCVLALGFEKMQRGSLTSQFSDRTNPMDKHIEKMSDLYEFANAPGAAQLFGNAGRDYMKKYNVSPDVFAKIAWKNHKHSKNNPYSQFRDEYTLEEIKNSAVVYEPLTKLQCCPTSDGSAAAVIVNENYITS</sequence>
<dbReference type="InterPro" id="IPR020615">
    <property type="entry name" value="Thiolase_acyl_enz_int_AS"/>
</dbReference>
<dbReference type="SUPFAM" id="SSF53901">
    <property type="entry name" value="Thiolase-like"/>
    <property type="match status" value="1"/>
</dbReference>
<reference evidence="3" key="1">
    <citation type="submission" date="2021-02" db="EMBL/GenBank/DDBJ databases">
        <authorList>
            <person name="Nowell W R."/>
        </authorList>
    </citation>
    <scope>NUCLEOTIDE SEQUENCE</scope>
</reference>
<dbReference type="EMBL" id="CAJNRE010010756">
    <property type="protein sequence ID" value="CAF2095733.1"/>
    <property type="molecule type" value="Genomic_DNA"/>
</dbReference>
<comment type="caution">
    <text evidence="3">The sequence shown here is derived from an EMBL/GenBank/DDBJ whole genome shotgun (WGS) entry which is preliminary data.</text>
</comment>